<dbReference type="InterPro" id="IPR000914">
    <property type="entry name" value="SBP_5_dom"/>
</dbReference>
<feature type="region of interest" description="Disordered" evidence="1">
    <location>
        <begin position="475"/>
        <end position="506"/>
    </location>
</feature>
<feature type="chain" id="PRO_5040946984" evidence="2">
    <location>
        <begin position="21"/>
        <end position="596"/>
    </location>
</feature>
<evidence type="ECO:0000313" key="4">
    <source>
        <dbReference type="EMBL" id="MDG3015410.1"/>
    </source>
</evidence>
<gene>
    <name evidence="4" type="ORF">NVS88_12700</name>
</gene>
<dbReference type="AlphaFoldDB" id="A0A9X4RE20"/>
<dbReference type="PROSITE" id="PS51257">
    <property type="entry name" value="PROKAR_LIPOPROTEIN"/>
    <property type="match status" value="1"/>
</dbReference>
<feature type="signal peptide" evidence="2">
    <location>
        <begin position="1"/>
        <end position="20"/>
    </location>
</feature>
<reference evidence="4" key="1">
    <citation type="submission" date="2022-08" db="EMBL/GenBank/DDBJ databases">
        <title>Genome analysis of Corynebacteriales strain.</title>
        <authorList>
            <person name="Lee S.D."/>
        </authorList>
    </citation>
    <scope>NUCLEOTIDE SEQUENCE</scope>
    <source>
        <strain evidence="4">D3-21</strain>
    </source>
</reference>
<evidence type="ECO:0000256" key="1">
    <source>
        <dbReference type="SAM" id="MobiDB-lite"/>
    </source>
</evidence>
<dbReference type="Gene3D" id="3.10.105.10">
    <property type="entry name" value="Dipeptide-binding Protein, Domain 3"/>
    <property type="match status" value="1"/>
</dbReference>
<dbReference type="PANTHER" id="PTHR30290:SF65">
    <property type="entry name" value="MONOACYL PHOSPHATIDYLINOSITOL TETRAMANNOSIDE-BINDING PROTEIN LPQW-RELATED"/>
    <property type="match status" value="1"/>
</dbReference>
<accession>A0A9X4RE20</accession>
<dbReference type="SUPFAM" id="SSF53850">
    <property type="entry name" value="Periplasmic binding protein-like II"/>
    <property type="match status" value="1"/>
</dbReference>
<dbReference type="PANTHER" id="PTHR30290">
    <property type="entry name" value="PERIPLASMIC BINDING COMPONENT OF ABC TRANSPORTER"/>
    <property type="match status" value="1"/>
</dbReference>
<organism evidence="4 5">
    <name type="scientific">Speluncibacter jeojiensis</name>
    <dbReference type="NCBI Taxonomy" id="2710754"/>
    <lineage>
        <taxon>Bacteria</taxon>
        <taxon>Bacillati</taxon>
        <taxon>Actinomycetota</taxon>
        <taxon>Actinomycetes</taxon>
        <taxon>Mycobacteriales</taxon>
        <taxon>Speluncibacteraceae</taxon>
        <taxon>Speluncibacter</taxon>
    </lineage>
</organism>
<keyword evidence="5" id="KW-1185">Reference proteome</keyword>
<dbReference type="CDD" id="cd08501">
    <property type="entry name" value="PBP2_Lpqw"/>
    <property type="match status" value="1"/>
</dbReference>
<dbReference type="EMBL" id="JANRHA010000007">
    <property type="protein sequence ID" value="MDG3015410.1"/>
    <property type="molecule type" value="Genomic_DNA"/>
</dbReference>
<dbReference type="Proteomes" id="UP001152755">
    <property type="component" value="Unassembled WGS sequence"/>
</dbReference>
<dbReference type="InterPro" id="IPR039424">
    <property type="entry name" value="SBP_5"/>
</dbReference>
<proteinExistence type="predicted"/>
<dbReference type="GO" id="GO:0015833">
    <property type="term" value="P:peptide transport"/>
    <property type="evidence" value="ECO:0007669"/>
    <property type="project" value="TreeGrafter"/>
</dbReference>
<dbReference type="GO" id="GO:1904680">
    <property type="term" value="F:peptide transmembrane transporter activity"/>
    <property type="evidence" value="ECO:0007669"/>
    <property type="project" value="TreeGrafter"/>
</dbReference>
<evidence type="ECO:0000313" key="5">
    <source>
        <dbReference type="Proteomes" id="UP001152755"/>
    </source>
</evidence>
<dbReference type="Gene3D" id="3.90.76.10">
    <property type="entry name" value="Dipeptide-binding Protein, Domain 1"/>
    <property type="match status" value="1"/>
</dbReference>
<comment type="caution">
    <text evidence="4">The sequence shown here is derived from an EMBL/GenBank/DDBJ whole genome shotgun (WGS) entry which is preliminary data.</text>
</comment>
<keyword evidence="2" id="KW-0732">Signal</keyword>
<sequence length="596" mass="61385">MRAGLIAAGVLALAACTANPPPPIQSTDIPVTTTPTRTKTTVTVAIDSVGRGFNPHLLADLSPTNTAVASLVLPSPFRPVAVADHPGQVRWEPDPTVLVSAGVTSQSPFTVTYQLRTDAQWSDGAPIAVEDFRYLWQQMISQPGVVNPAGYAQISDVKASGEGGKTVSVVFRQPYPAWPELFTDLLPSHLVKDSPGGFNTGLKDTISVSGSRFQIKSVDRGRDEILLERNDRFWGSRVDPDQILLRRGGTAAQVADSLRTDDAQVAQVHGGEATEEQLAAIPGVHAIRQFQPRLLSLTLNTRTPALNDINVRRGLMGLLDAGRLATIGAGSVSGSAPDRAQTLAPSDPGYAPTAPPPISHEQALADLATSGYTEVDGKLLKDGKPLKLVIGVPAGDDTAGAVASSAADMLRGAGVDATVAPTDPEQLYGLQLNSGAVGAIVGWSQVGGDPATSLESRFGCFAANAARPPGLVTATAQPTATPNAPTPTTGAPTPTVTDAPSEPLPPPSGLMPPSNLSGACDPAVQPDIDAALQGQRPIGEVLPAVEPALWNLAAVLPILQDTTVAASGPTVAGVSLDAPVAAGVFADASGWTRTPR</sequence>
<dbReference type="Pfam" id="PF00496">
    <property type="entry name" value="SBP_bac_5"/>
    <property type="match status" value="1"/>
</dbReference>
<feature type="domain" description="Solute-binding protein family 5" evidence="3">
    <location>
        <begin position="102"/>
        <end position="462"/>
    </location>
</feature>
<feature type="compositionally biased region" description="Low complexity" evidence="1">
    <location>
        <begin position="475"/>
        <end position="501"/>
    </location>
</feature>
<protein>
    <submittedName>
        <fullName evidence="4">ABC transporter family substrate-binding protein</fullName>
    </submittedName>
</protein>
<evidence type="ECO:0000259" key="3">
    <source>
        <dbReference type="Pfam" id="PF00496"/>
    </source>
</evidence>
<evidence type="ECO:0000256" key="2">
    <source>
        <dbReference type="SAM" id="SignalP"/>
    </source>
</evidence>
<feature type="region of interest" description="Disordered" evidence="1">
    <location>
        <begin position="331"/>
        <end position="353"/>
    </location>
</feature>
<name>A0A9X4RE20_9ACTN</name>